<dbReference type="AlphaFoldDB" id="A0A0S4XGF2"/>
<dbReference type="GO" id="GO:0003676">
    <property type="term" value="F:nucleic acid binding"/>
    <property type="evidence" value="ECO:0007669"/>
    <property type="project" value="InterPro"/>
</dbReference>
<dbReference type="PANTHER" id="PTHR30347">
    <property type="entry name" value="POTASSIUM CHANNEL RELATED"/>
    <property type="match status" value="1"/>
</dbReference>
<reference evidence="5" key="1">
    <citation type="submission" date="2015-10" db="EMBL/GenBank/DDBJ databases">
        <authorList>
            <person name="Gilbert D.G."/>
        </authorList>
    </citation>
    <scope>NUCLEOTIDE SEQUENCE</scope>
    <source>
        <strain evidence="5">Phyl III-seqv23</strain>
    </source>
</reference>
<dbReference type="EMBL" id="LN899826">
    <property type="protein sequence ID" value="CUV41949.1"/>
    <property type="molecule type" value="Genomic_DNA"/>
</dbReference>
<dbReference type="InterPro" id="IPR012337">
    <property type="entry name" value="RNaseH-like_sf"/>
</dbReference>
<feature type="domain" description="Insertion element IS150 protein InsJ-like helix-turn-helix" evidence="2">
    <location>
        <begin position="33"/>
        <end position="86"/>
    </location>
</feature>
<dbReference type="SUPFAM" id="SSF53098">
    <property type="entry name" value="Ribonuclease H-like"/>
    <property type="match status" value="1"/>
</dbReference>
<accession>A0A0S4XGF2</accession>
<dbReference type="Pfam" id="PF13518">
    <property type="entry name" value="HTH_28"/>
    <property type="match status" value="1"/>
</dbReference>
<evidence type="ECO:0000313" key="5">
    <source>
        <dbReference type="EMBL" id="CUV62988.1"/>
    </source>
</evidence>
<sequence length="360" mass="40447">MGRPGIAVEVSASEREQLVAMSRSRSLPHSLVRRAKIVLMAADGHSNAEIAAQCAVTPPAVTHWKRRFVAQGLAGLHDQAKSGRPRTHDDEAVAELLSKVLRETPAGSTHWSVRAAAEETGISKSSVARYFALFGVQPHRTKSFKLSNDPFFVEKVRDIVGLYLSPPTNALVLCVDEKSQCQALERTQPLLPMGLGYVEGVTHDYIRHGTTTLFAALNAATGEVIAQCKPRHRHQEFIAFLNHIDRAVPDNLDVHLIVDNYATHKHPKVKAWLARRVRYHMHFTPTYSSWLNQVERWFGLITQQAIRRGSFESVRQLISSIQQYVDQYNIHKRPFMWTATADSILEKIARLCKVISGTEH</sequence>
<dbReference type="PANTHER" id="PTHR30347:SF1">
    <property type="entry name" value="MECHANOSENSITIVE CHANNEL MSCK"/>
    <property type="match status" value="1"/>
</dbReference>
<proteinExistence type="predicted"/>
<dbReference type="InterPro" id="IPR047655">
    <property type="entry name" value="Transpos_IS630-like"/>
</dbReference>
<dbReference type="Gene3D" id="3.30.420.10">
    <property type="entry name" value="Ribonuclease H-like superfamily/Ribonuclease H"/>
    <property type="match status" value="1"/>
</dbReference>
<gene>
    <name evidence="5" type="ORF">RD1301_v1_3010002</name>
    <name evidence="3" type="ORF">RUN1744_v1_1540002</name>
    <name evidence="4" type="ORF">TF3108_v1_920001</name>
</gene>
<evidence type="ECO:0000313" key="4">
    <source>
        <dbReference type="EMBL" id="CUV41949.1"/>
    </source>
</evidence>
<dbReference type="Pfam" id="PF13358">
    <property type="entry name" value="DDE_3"/>
    <property type="match status" value="1"/>
</dbReference>
<dbReference type="SUPFAM" id="SSF46689">
    <property type="entry name" value="Homeodomain-like"/>
    <property type="match status" value="1"/>
</dbReference>
<dbReference type="InterPro" id="IPR038717">
    <property type="entry name" value="Tc1-like_DDE_dom"/>
</dbReference>
<evidence type="ECO:0000313" key="3">
    <source>
        <dbReference type="EMBL" id="CUV26412.1"/>
    </source>
</evidence>
<dbReference type="InterPro" id="IPR036397">
    <property type="entry name" value="RNaseH_sf"/>
</dbReference>
<protein>
    <submittedName>
        <fullName evidence="5">Uncharacterized protein</fullName>
    </submittedName>
</protein>
<dbReference type="InterPro" id="IPR009057">
    <property type="entry name" value="Homeodomain-like_sf"/>
</dbReference>
<evidence type="ECO:0000259" key="1">
    <source>
        <dbReference type="Pfam" id="PF13358"/>
    </source>
</evidence>
<evidence type="ECO:0000259" key="2">
    <source>
        <dbReference type="Pfam" id="PF13518"/>
    </source>
</evidence>
<dbReference type="NCBIfam" id="NF033545">
    <property type="entry name" value="transpos_IS630"/>
    <property type="match status" value="1"/>
</dbReference>
<dbReference type="InterPro" id="IPR055247">
    <property type="entry name" value="InsJ-like_HTH"/>
</dbReference>
<organism evidence="5">
    <name type="scientific">Ralstonia solanacearum</name>
    <name type="common">Pseudomonas solanacearum</name>
    <dbReference type="NCBI Taxonomy" id="305"/>
    <lineage>
        <taxon>Bacteria</taxon>
        <taxon>Pseudomonadati</taxon>
        <taxon>Pseudomonadota</taxon>
        <taxon>Betaproteobacteria</taxon>
        <taxon>Burkholderiales</taxon>
        <taxon>Burkholderiaceae</taxon>
        <taxon>Ralstonia</taxon>
        <taxon>Ralstonia solanacearum species complex</taxon>
    </lineage>
</organism>
<feature type="domain" description="Tc1-like transposase DDE" evidence="1">
    <location>
        <begin position="172"/>
        <end position="318"/>
    </location>
</feature>
<dbReference type="EMBL" id="LN899823">
    <property type="protein sequence ID" value="CUV26412.1"/>
    <property type="molecule type" value="Genomic_DNA"/>
</dbReference>
<name>A0A0S4XGF2_RALSL</name>
<dbReference type="EMBL" id="LN899822">
    <property type="protein sequence ID" value="CUV62988.1"/>
    <property type="molecule type" value="Genomic_DNA"/>
</dbReference>
<dbReference type="InterPro" id="IPR052702">
    <property type="entry name" value="MscS-like_channel"/>
</dbReference>